<keyword evidence="1" id="KW-0812">Transmembrane</keyword>
<feature type="transmembrane region" description="Helical" evidence="1">
    <location>
        <begin position="509"/>
        <end position="534"/>
    </location>
</feature>
<proteinExistence type="predicted"/>
<feature type="transmembrane region" description="Helical" evidence="1">
    <location>
        <begin position="147"/>
        <end position="165"/>
    </location>
</feature>
<feature type="transmembrane region" description="Helical" evidence="1">
    <location>
        <begin position="540"/>
        <end position="561"/>
    </location>
</feature>
<reference evidence="3" key="1">
    <citation type="journal article" date="2015" name="Nature">
        <title>Complex archaea that bridge the gap between prokaryotes and eukaryotes.</title>
        <authorList>
            <person name="Spang A."/>
            <person name="Saw J.H."/>
            <person name="Jorgensen S.L."/>
            <person name="Zaremba-Niedzwiedzka K."/>
            <person name="Martijn J."/>
            <person name="Lind A.E."/>
            <person name="van Eijk R."/>
            <person name="Schleper C."/>
            <person name="Guy L."/>
            <person name="Ettema T.J."/>
        </authorList>
    </citation>
    <scope>NUCLEOTIDE SEQUENCE</scope>
</reference>
<feature type="transmembrane region" description="Helical" evidence="1">
    <location>
        <begin position="621"/>
        <end position="643"/>
    </location>
</feature>
<sequence>MGESRFKFYRLAKYPTYEVLMEGQIASAGAHQARLIEKFKKNKNFIKHQFLTLKIVFSFLFVFLPFIPLVTYMEITDSFGSLTPNSIPFISSLMFGIYFIMTFLYVLMFGMISTSSFMSGNSFLWLQTLPISKKNLKKIAFMTLFRNLDLPLIILIVSFPIFMLIGTQNFLIFLTSVLVSILNVLFNFCLLVIIGQKLSFLFSESKGKSKRVNMVRVLTMMGYFVIAFGSGLILTFGLGSIENLVENFKINKLSILFNIILSLIPFPFAPAYFISLSTIPTQFPPELLLSTFIGFAFFIILIWRLYRIAIGALRNTISTEVEIVEVKKKAVKVEVKPKSSVKAYILKDLVSATRDIQSFMFLFFPIFYPLIMVFSLQGLIIGEVISTESILLLWSIIVGVYLFVPPMLIIGFLNMEESGSSILASMPILSRDQAKAKIILMSSIQGISLTLISIILSLITGSVLVLLLFLLTLPVAWIFLILTFELKIRLFGQMKHKYILEELNKEYKILKWLIIIISDIGFYLVILVTGSMLFFSFGVYTTMLVLLIIGIIGLVSLIFTFTRMFPKAERLTDYFTGGFLREHVNTSTGVLMLLYFIFMFLGGLIYPLFQSLPFMGHLTAIFIVDFSVLALLWFIVVPLGLKLPKKEDFKDFSRRIKLSNVKPLWRNLLLGVGTLVLFGLSTVILGILLGTWIFDPGILVRPPTSILNLGWFLFIIMLRPGIWEEVAFRGVILNLQLKKFTKNTAIILNGVLFGLFHYVNLLSGQNFYHTSMQVIFASCVGIAFAYMYIKTESLLPCMIAHYLIDSVGQIFLLVGFTNIVNSTIYYIFGMGIIPMVLIIIFVKLLVPNRYLEIPQS</sequence>
<feature type="transmembrane region" description="Helical" evidence="1">
    <location>
        <begin position="359"/>
        <end position="380"/>
    </location>
</feature>
<feature type="transmembrane region" description="Helical" evidence="1">
    <location>
        <begin position="590"/>
        <end position="609"/>
    </location>
</feature>
<feature type="transmembrane region" description="Helical" evidence="1">
    <location>
        <begin position="799"/>
        <end position="819"/>
    </location>
</feature>
<evidence type="ECO:0000256" key="1">
    <source>
        <dbReference type="SAM" id="Phobius"/>
    </source>
</evidence>
<evidence type="ECO:0000259" key="2">
    <source>
        <dbReference type="Pfam" id="PF02517"/>
    </source>
</evidence>
<feature type="transmembrane region" description="Helical" evidence="1">
    <location>
        <begin position="706"/>
        <end position="723"/>
    </location>
</feature>
<feature type="transmembrane region" description="Helical" evidence="1">
    <location>
        <begin position="465"/>
        <end position="488"/>
    </location>
</feature>
<accession>A0A0F9S3Y2</accession>
<keyword evidence="1" id="KW-1133">Transmembrane helix</keyword>
<dbReference type="InterPro" id="IPR003675">
    <property type="entry name" value="Rce1/LyrA-like_dom"/>
</dbReference>
<dbReference type="Pfam" id="PF02517">
    <property type="entry name" value="Rce1-like"/>
    <property type="match status" value="1"/>
</dbReference>
<dbReference type="PANTHER" id="PTHR39430">
    <property type="entry name" value="MEMBRANE-ASSOCIATED PROTEASE-RELATED"/>
    <property type="match status" value="1"/>
</dbReference>
<feature type="transmembrane region" description="Helical" evidence="1">
    <location>
        <begin position="215"/>
        <end position="238"/>
    </location>
</feature>
<name>A0A0F9S3Y2_9ZZZZ</name>
<feature type="transmembrane region" description="Helical" evidence="1">
    <location>
        <begin position="93"/>
        <end position="126"/>
    </location>
</feature>
<dbReference type="EMBL" id="LAZR01000586">
    <property type="protein sequence ID" value="KKN63555.1"/>
    <property type="molecule type" value="Genomic_DNA"/>
</dbReference>
<comment type="caution">
    <text evidence="3">The sequence shown here is derived from an EMBL/GenBank/DDBJ whole genome shotgun (WGS) entry which is preliminary data.</text>
</comment>
<dbReference type="PANTHER" id="PTHR39430:SF1">
    <property type="entry name" value="PROTEASE"/>
    <property type="match status" value="1"/>
</dbReference>
<protein>
    <recommendedName>
        <fullName evidence="2">CAAX prenyl protease 2/Lysostaphin resistance protein A-like domain-containing protein</fullName>
    </recommendedName>
</protein>
<dbReference type="GO" id="GO:0080120">
    <property type="term" value="P:CAAX-box protein maturation"/>
    <property type="evidence" value="ECO:0007669"/>
    <property type="project" value="UniProtKB-ARBA"/>
</dbReference>
<organism evidence="3">
    <name type="scientific">marine sediment metagenome</name>
    <dbReference type="NCBI Taxonomy" id="412755"/>
    <lineage>
        <taxon>unclassified sequences</taxon>
        <taxon>metagenomes</taxon>
        <taxon>ecological metagenomes</taxon>
    </lineage>
</organism>
<feature type="transmembrane region" description="Helical" evidence="1">
    <location>
        <begin position="436"/>
        <end position="459"/>
    </location>
</feature>
<feature type="transmembrane region" description="Helical" evidence="1">
    <location>
        <begin position="825"/>
        <end position="846"/>
    </location>
</feature>
<feature type="domain" description="CAAX prenyl protease 2/Lysostaphin resistance protein A-like" evidence="2">
    <location>
        <begin position="709"/>
        <end position="806"/>
    </location>
</feature>
<feature type="transmembrane region" description="Helical" evidence="1">
    <location>
        <begin position="744"/>
        <end position="761"/>
    </location>
</feature>
<dbReference type="AlphaFoldDB" id="A0A0F9S3Y2"/>
<gene>
    <name evidence="3" type="ORF">LCGC14_0500790</name>
</gene>
<feature type="transmembrane region" description="Helical" evidence="1">
    <location>
        <begin position="767"/>
        <end position="787"/>
    </location>
</feature>
<feature type="transmembrane region" description="Helical" evidence="1">
    <location>
        <begin position="50"/>
        <end position="73"/>
    </location>
</feature>
<feature type="transmembrane region" description="Helical" evidence="1">
    <location>
        <begin position="392"/>
        <end position="415"/>
    </location>
</feature>
<evidence type="ECO:0000313" key="3">
    <source>
        <dbReference type="EMBL" id="KKN63555.1"/>
    </source>
</evidence>
<feature type="transmembrane region" description="Helical" evidence="1">
    <location>
        <begin position="171"/>
        <end position="194"/>
    </location>
</feature>
<feature type="transmembrane region" description="Helical" evidence="1">
    <location>
        <begin position="287"/>
        <end position="306"/>
    </location>
</feature>
<dbReference type="GO" id="GO:0004175">
    <property type="term" value="F:endopeptidase activity"/>
    <property type="evidence" value="ECO:0007669"/>
    <property type="project" value="UniProtKB-ARBA"/>
</dbReference>
<feature type="transmembrane region" description="Helical" evidence="1">
    <location>
        <begin position="664"/>
        <end position="694"/>
    </location>
</feature>
<keyword evidence="1" id="KW-0472">Membrane</keyword>